<accession>A0A170Q9B0</accession>
<proteinExistence type="predicted"/>
<dbReference type="AlphaFoldDB" id="A0A170Q9B0"/>
<organism evidence="1">
    <name type="scientific">hydrothermal vent metagenome</name>
    <dbReference type="NCBI Taxonomy" id="652676"/>
    <lineage>
        <taxon>unclassified sequences</taxon>
        <taxon>metagenomes</taxon>
        <taxon>ecological metagenomes</taxon>
    </lineage>
</organism>
<reference evidence="1" key="1">
    <citation type="submission" date="2015-10" db="EMBL/GenBank/DDBJ databases">
        <authorList>
            <person name="Gilbert D.G."/>
        </authorList>
    </citation>
    <scope>NUCLEOTIDE SEQUENCE</scope>
</reference>
<gene>
    <name evidence="1" type="ORF">MGWOODY_Clf1279</name>
</gene>
<evidence type="ECO:0000313" key="1">
    <source>
        <dbReference type="EMBL" id="CUV01407.1"/>
    </source>
</evidence>
<sequence length="83" mass="9279">MNGSLQYSVLTRLLTLNSQAHDLENQMLVEMVPIGARDAMISSQMASGSRIAEIQEEIDRTTRASLATCWLGNSDSEDEEYER</sequence>
<dbReference type="EMBL" id="FAXA01000063">
    <property type="protein sequence ID" value="CUV01407.1"/>
    <property type="molecule type" value="Genomic_DNA"/>
</dbReference>
<name>A0A170Q9B0_9ZZZZ</name>
<protein>
    <submittedName>
        <fullName evidence="1">Uncharacterized protein</fullName>
    </submittedName>
</protein>